<gene>
    <name evidence="1" type="ORF">BSZ36_10715</name>
</gene>
<evidence type="ECO:0008006" key="3">
    <source>
        <dbReference type="Google" id="ProtNLM"/>
    </source>
</evidence>
<sequence>MLIAWLERDYRSVAIRLSPHVEDVRPFSWHAYHSRDPFEKYTLTPEYTSYLGLGEFSSGVSAAAVTRMGQSRRNLWRQGQARGRTEEMSRLDLLTRGYSELMEAQGKPVTAATTRALVVQISALISAGVGAQYVTYDGNRPVYTTVFGWDSKRAYSLYSAPIGDKPTAWQGTVCYLHAFEHLAARGLCEVDFEGVNSPQRGWFKLGFGGDLRQLFLVTRPRRPE</sequence>
<reference evidence="1 2" key="1">
    <citation type="submission" date="2016-11" db="EMBL/GenBank/DDBJ databases">
        <title>Study of marine rhodopsin-containing bacteria.</title>
        <authorList>
            <person name="Yoshizawa S."/>
            <person name="Kumagai Y."/>
            <person name="Kogure K."/>
        </authorList>
    </citation>
    <scope>NUCLEOTIDE SEQUENCE [LARGE SCALE GENOMIC DNA]</scope>
    <source>
        <strain evidence="1 2">SG-29</strain>
    </source>
</reference>
<dbReference type="AlphaFoldDB" id="A0A259U0A3"/>
<protein>
    <recommendedName>
        <fullName evidence="3">BioF2-like acetyltransferase domain-containing protein</fullName>
    </recommendedName>
</protein>
<accession>A0A259U0A3</accession>
<dbReference type="SUPFAM" id="SSF55729">
    <property type="entry name" value="Acyl-CoA N-acyltransferases (Nat)"/>
    <property type="match status" value="1"/>
</dbReference>
<evidence type="ECO:0000313" key="2">
    <source>
        <dbReference type="Proteomes" id="UP000216446"/>
    </source>
</evidence>
<organism evidence="1 2">
    <name type="scientific">Rubricoccus marinus</name>
    <dbReference type="NCBI Taxonomy" id="716817"/>
    <lineage>
        <taxon>Bacteria</taxon>
        <taxon>Pseudomonadati</taxon>
        <taxon>Rhodothermota</taxon>
        <taxon>Rhodothermia</taxon>
        <taxon>Rhodothermales</taxon>
        <taxon>Rubricoccaceae</taxon>
        <taxon>Rubricoccus</taxon>
    </lineage>
</organism>
<name>A0A259U0A3_9BACT</name>
<proteinExistence type="predicted"/>
<keyword evidence="2" id="KW-1185">Reference proteome</keyword>
<evidence type="ECO:0000313" key="1">
    <source>
        <dbReference type="EMBL" id="OZC03411.1"/>
    </source>
</evidence>
<comment type="caution">
    <text evidence="1">The sequence shown here is derived from an EMBL/GenBank/DDBJ whole genome shotgun (WGS) entry which is preliminary data.</text>
</comment>
<dbReference type="EMBL" id="MQWB01000001">
    <property type="protein sequence ID" value="OZC03411.1"/>
    <property type="molecule type" value="Genomic_DNA"/>
</dbReference>
<dbReference type="InParanoid" id="A0A259U0A3"/>
<dbReference type="Proteomes" id="UP000216446">
    <property type="component" value="Unassembled WGS sequence"/>
</dbReference>
<dbReference type="InterPro" id="IPR016181">
    <property type="entry name" value="Acyl_CoA_acyltransferase"/>
</dbReference>
<dbReference type="Gene3D" id="3.40.630.30">
    <property type="match status" value="1"/>
</dbReference>